<evidence type="ECO:0000313" key="3">
    <source>
        <dbReference type="Proteomes" id="UP000094569"/>
    </source>
</evidence>
<comment type="caution">
    <text evidence="2">The sequence shown here is derived from an EMBL/GenBank/DDBJ whole genome shotgun (WGS) entry which is preliminary data.</text>
</comment>
<feature type="compositionally biased region" description="Basic and acidic residues" evidence="1">
    <location>
        <begin position="74"/>
        <end position="92"/>
    </location>
</feature>
<dbReference type="OrthoDB" id="4226789at2759"/>
<feature type="region of interest" description="Disordered" evidence="1">
    <location>
        <begin position="119"/>
        <end position="192"/>
    </location>
</feature>
<accession>A0A1E3B2Q2</accession>
<feature type="region of interest" description="Disordered" evidence="1">
    <location>
        <begin position="627"/>
        <end position="653"/>
    </location>
</feature>
<dbReference type="Proteomes" id="UP000094569">
    <property type="component" value="Unassembled WGS sequence"/>
</dbReference>
<evidence type="ECO:0000256" key="1">
    <source>
        <dbReference type="SAM" id="MobiDB-lite"/>
    </source>
</evidence>
<feature type="compositionally biased region" description="Acidic residues" evidence="1">
    <location>
        <begin position="549"/>
        <end position="562"/>
    </location>
</feature>
<gene>
    <name evidence="2" type="ORF">SI65_09462</name>
</gene>
<feature type="region of interest" description="Disordered" evidence="1">
    <location>
        <begin position="686"/>
        <end position="710"/>
    </location>
</feature>
<proteinExistence type="predicted"/>
<feature type="compositionally biased region" description="Polar residues" evidence="1">
    <location>
        <begin position="42"/>
        <end position="56"/>
    </location>
</feature>
<feature type="compositionally biased region" description="Basic and acidic residues" evidence="1">
    <location>
        <begin position="627"/>
        <end position="639"/>
    </location>
</feature>
<name>A0A1E3B2Q2_ASPCR</name>
<protein>
    <submittedName>
        <fullName evidence="2">Uncharacterized protein</fullName>
    </submittedName>
</protein>
<evidence type="ECO:0000313" key="2">
    <source>
        <dbReference type="EMBL" id="ODM15223.1"/>
    </source>
</evidence>
<dbReference type="AlphaFoldDB" id="A0A1E3B2Q2"/>
<feature type="region of interest" description="Disordered" evidence="1">
    <location>
        <begin position="524"/>
        <end position="566"/>
    </location>
</feature>
<organism evidence="2 3">
    <name type="scientific">Aspergillus cristatus</name>
    <name type="common">Chinese Fuzhuan brick tea-fermentation fungus</name>
    <name type="synonym">Eurotium cristatum</name>
    <dbReference type="NCBI Taxonomy" id="573508"/>
    <lineage>
        <taxon>Eukaryota</taxon>
        <taxon>Fungi</taxon>
        <taxon>Dikarya</taxon>
        <taxon>Ascomycota</taxon>
        <taxon>Pezizomycotina</taxon>
        <taxon>Eurotiomycetes</taxon>
        <taxon>Eurotiomycetidae</taxon>
        <taxon>Eurotiales</taxon>
        <taxon>Aspergillaceae</taxon>
        <taxon>Aspergillus</taxon>
        <taxon>Aspergillus subgen. Aspergillus</taxon>
    </lineage>
</organism>
<feature type="compositionally biased region" description="Polar residues" evidence="1">
    <location>
        <begin position="19"/>
        <end position="29"/>
    </location>
</feature>
<sequence length="795" mass="85947">MGFLLCGRFRKLRRFTPPSECSPSPSFTPAESAPLRHDCQEGPSSTEDSQPPIQNEHSSHSSSGWSGKLRRRLSSRDSKRLHLIPKRTDRSTEISLLSLSRNLDALADPVAADDVGSSLMSEKGYDSDAQGISTPAHIAPITDRPPTAASLERAMSSLEKPYQDAGTGYTSGQPQELRPEDERREISDTRSALARPAYVRQIPQPLHYSTDIAKGAAHRVPSPLANVTNLSIHDKEADTSRPLSISEQSVKSAATDHGVLSLPTSINGGRGRFYATVAQHGLQAAQASYAKSSESLAGKNSEIAVAKRHHRGSSAEARSIHLGDMNISKALASTSTSPRILSQNPSVDENGQNNGYSIRSLSDHYHDCVGQRSANTPSLGQNGLNGFDFGLAHKRDASSFYSPKSSISSAGIPASYRYSSLTANTSSLLGSERGPSGSGYEYAPAAQPYTDMSVVIDSNAAGSESGAQTDALTSKFVEQFGISPPVGSPRSVSNEALPPRKISVGWMSGGRRLGYGYSLVAEDEVENQKSPADSSPPEDSGNNGMANGETEEENTENQDQDPDGQANMVLSALGEPSVSNSDLPGSMNPQTLRRWSGATALVRATDSSESTNRSSTASSFWERLTSRRMDQDDTGEKVSGKIGSDQEQSLEVEEGPKNSFVFRNRYSELFDKGSRMRFTLGSNANQCSANDDSNESVIQTPSNMSRFGSLPMKRPRVRFRVLNRSKKRDTSSSADFPSVFPVKRSLWRRNSETPGVHGRLVDPGPGRYRPKRSKRFIPDGAEDDHESLEMHSNPE</sequence>
<feature type="region of interest" description="Disordered" evidence="1">
    <location>
        <begin position="14"/>
        <end position="93"/>
    </location>
</feature>
<dbReference type="VEuPathDB" id="FungiDB:SI65_09462"/>
<dbReference type="EMBL" id="JXNT01000018">
    <property type="protein sequence ID" value="ODM15223.1"/>
    <property type="molecule type" value="Genomic_DNA"/>
</dbReference>
<feature type="compositionally biased region" description="Polar residues" evidence="1">
    <location>
        <begin position="686"/>
        <end position="706"/>
    </location>
</feature>
<reference evidence="2 3" key="1">
    <citation type="journal article" date="2016" name="BMC Genomics">
        <title>Comparative genomic and transcriptomic analyses of the Fuzhuan brick tea-fermentation fungus Aspergillus cristatus.</title>
        <authorList>
            <person name="Ge Y."/>
            <person name="Wang Y."/>
            <person name="Liu Y."/>
            <person name="Tan Y."/>
            <person name="Ren X."/>
            <person name="Zhang X."/>
            <person name="Hyde K.D."/>
            <person name="Liu Y."/>
            <person name="Liu Z."/>
        </authorList>
    </citation>
    <scope>NUCLEOTIDE SEQUENCE [LARGE SCALE GENOMIC DNA]</scope>
    <source>
        <strain evidence="2 3">GZAAS20.1005</strain>
    </source>
</reference>
<keyword evidence="3" id="KW-1185">Reference proteome</keyword>
<feature type="compositionally biased region" description="Basic and acidic residues" evidence="1">
    <location>
        <begin position="177"/>
        <end position="188"/>
    </location>
</feature>
<feature type="region of interest" description="Disordered" evidence="1">
    <location>
        <begin position="751"/>
        <end position="795"/>
    </location>
</feature>
<feature type="region of interest" description="Disordered" evidence="1">
    <location>
        <begin position="333"/>
        <end position="354"/>
    </location>
</feature>